<dbReference type="InterPro" id="IPR054828">
    <property type="entry name" value="Vit_B12_bind_prot"/>
</dbReference>
<dbReference type="Pfam" id="PF01497">
    <property type="entry name" value="Peripla_BP_2"/>
    <property type="match status" value="1"/>
</dbReference>
<dbReference type="AlphaFoldDB" id="A0A0S2KBV3"/>
<accession>A0A0S2KBV3</accession>
<dbReference type="KEGG" id="pspi:PS2015_732"/>
<keyword evidence="1" id="KW-0732">Signal</keyword>
<feature type="domain" description="Fe/B12 periplasmic-binding" evidence="2">
    <location>
        <begin position="29"/>
        <end position="277"/>
    </location>
</feature>
<evidence type="ECO:0000259" key="2">
    <source>
        <dbReference type="PROSITE" id="PS50983"/>
    </source>
</evidence>
<dbReference type="PANTHER" id="PTHR30535:SF34">
    <property type="entry name" value="MOLYBDATE-BINDING PROTEIN MOLA"/>
    <property type="match status" value="1"/>
</dbReference>
<dbReference type="CDD" id="cd01144">
    <property type="entry name" value="BtuF"/>
    <property type="match status" value="1"/>
</dbReference>
<organism evidence="3 4">
    <name type="scientific">Pseudohongiella spirulinae</name>
    <dbReference type="NCBI Taxonomy" id="1249552"/>
    <lineage>
        <taxon>Bacteria</taxon>
        <taxon>Pseudomonadati</taxon>
        <taxon>Pseudomonadota</taxon>
        <taxon>Gammaproteobacteria</taxon>
        <taxon>Pseudomonadales</taxon>
        <taxon>Pseudohongiellaceae</taxon>
        <taxon>Pseudohongiella</taxon>
    </lineage>
</organism>
<name>A0A0S2KBV3_9GAMM</name>
<dbReference type="EMBL" id="CP013189">
    <property type="protein sequence ID" value="ALO45410.1"/>
    <property type="molecule type" value="Genomic_DNA"/>
</dbReference>
<dbReference type="STRING" id="1249552.PS2015_732"/>
<dbReference type="PANTHER" id="PTHR30535">
    <property type="entry name" value="VITAMIN B12-BINDING PROTEIN"/>
    <property type="match status" value="1"/>
</dbReference>
<evidence type="ECO:0000313" key="4">
    <source>
        <dbReference type="Proteomes" id="UP000065641"/>
    </source>
</evidence>
<evidence type="ECO:0000256" key="1">
    <source>
        <dbReference type="ARBA" id="ARBA00022729"/>
    </source>
</evidence>
<proteinExistence type="predicted"/>
<dbReference type="InterPro" id="IPR002491">
    <property type="entry name" value="ABC_transptr_periplasmic_BD"/>
</dbReference>
<dbReference type="GO" id="GO:0071281">
    <property type="term" value="P:cellular response to iron ion"/>
    <property type="evidence" value="ECO:0007669"/>
    <property type="project" value="TreeGrafter"/>
</dbReference>
<protein>
    <submittedName>
        <fullName evidence="3">Putative vitamin B12 transport protein</fullName>
    </submittedName>
</protein>
<dbReference type="Gene3D" id="3.40.50.1980">
    <property type="entry name" value="Nitrogenase molybdenum iron protein domain"/>
    <property type="match status" value="2"/>
</dbReference>
<dbReference type="InterPro" id="IPR050902">
    <property type="entry name" value="ABC_Transporter_SBP"/>
</dbReference>
<evidence type="ECO:0000313" key="3">
    <source>
        <dbReference type="EMBL" id="ALO45410.1"/>
    </source>
</evidence>
<dbReference type="PROSITE" id="PS50983">
    <property type="entry name" value="FE_B12_PBP"/>
    <property type="match status" value="1"/>
</dbReference>
<keyword evidence="4" id="KW-1185">Reference proteome</keyword>
<dbReference type="SUPFAM" id="SSF53807">
    <property type="entry name" value="Helical backbone' metal receptor"/>
    <property type="match status" value="1"/>
</dbReference>
<dbReference type="RefSeq" id="WP_058023123.1">
    <property type="nucleotide sequence ID" value="NZ_CP013189.1"/>
</dbReference>
<dbReference type="NCBIfam" id="NF038402">
    <property type="entry name" value="TroA_like"/>
    <property type="match status" value="1"/>
</dbReference>
<gene>
    <name evidence="3" type="ORF">PS2015_732</name>
</gene>
<reference evidence="3 4" key="1">
    <citation type="submission" date="2015-11" db="EMBL/GenBank/DDBJ databases">
        <authorList>
            <person name="Zhang Y."/>
            <person name="Guo Z."/>
        </authorList>
    </citation>
    <scope>NUCLEOTIDE SEQUENCE [LARGE SCALE GENOMIC DNA]</scope>
    <source>
        <strain evidence="3 4">KCTC 32221</strain>
    </source>
</reference>
<dbReference type="Proteomes" id="UP000065641">
    <property type="component" value="Chromosome"/>
</dbReference>
<sequence length="278" mass="31003">MTGQSALAQPIRVTDDSGREVSLTKPAQRIITLAPSLTELVFSLGAGDQVVGVMDYSDYPEQALQLPVVGRYDTLDMERIVALQPDLIVAWRSGNPRGALQRLEEMGYPVYIAEPLSLRSIASHLFRLGALTGHHETANELGADFLNQVQALQSGFAERETISVFYQVWHSPLISVGGQELINDMINICGGQNIFAELPIGPKVNLEDVLARDPQIILASGSDENMPLWLDDWRRWPELSSVQHNHLYSIPPDLVQRHSLRALQGLQQMCRYIDRARQ</sequence>